<dbReference type="SMART" id="SM00184">
    <property type="entry name" value="RING"/>
    <property type="match status" value="1"/>
</dbReference>
<dbReference type="PROSITE" id="PS50089">
    <property type="entry name" value="ZF_RING_2"/>
    <property type="match status" value="1"/>
</dbReference>
<evidence type="ECO:0000256" key="4">
    <source>
        <dbReference type="ARBA" id="ARBA00022833"/>
    </source>
</evidence>
<dbReference type="GO" id="GO:0008270">
    <property type="term" value="F:zinc ion binding"/>
    <property type="evidence" value="ECO:0007669"/>
    <property type="project" value="UniProtKB-KW"/>
</dbReference>
<evidence type="ECO:0000256" key="6">
    <source>
        <dbReference type="SAM" id="MobiDB-lite"/>
    </source>
</evidence>
<dbReference type="OrthoDB" id="1305878at2759"/>
<evidence type="ECO:0000313" key="8">
    <source>
        <dbReference type="Proteomes" id="UP001152795"/>
    </source>
</evidence>
<dbReference type="AlphaFoldDB" id="A0A7D9IUN9"/>
<proteinExistence type="predicted"/>
<dbReference type="FunFam" id="3.30.40.10:FF:000122">
    <property type="entry name" value="polycomb group RING finger protein 1"/>
    <property type="match status" value="1"/>
</dbReference>
<evidence type="ECO:0000313" key="7">
    <source>
        <dbReference type="EMBL" id="CAB4014095.1"/>
    </source>
</evidence>
<name>A0A7D9IUN9_PARCT</name>
<comment type="subcellular location">
    <subcellularLocation>
        <location evidence="1">Nucleus</location>
    </subcellularLocation>
</comment>
<dbReference type="SUPFAM" id="SSF57850">
    <property type="entry name" value="RING/U-box"/>
    <property type="match status" value="1"/>
</dbReference>
<sequence>MSLRTVHLNSLNANITCSLCGGYFVEATTIMECLHSFCKSCIVKYLETSYNCPVCQTEIHKTRPLLHVRPDPVLQDLVYKLVPSLYDEYHKAKQEFKKRMSQEETAQDETSEQHGDSKVPHVPDPIYVTLEQRQRDKNKNEQIKIFPIRYLRCPSSMPVRILKKFLTMKFFVKDSQEVEISRSDEVLFDYLTLKEVARIYGRYGKLAPLDLYFDVIPKDKVQDLPQKTLTYDWMGIPAQVIPTSFNEKQHNLDVIPQTDIENETVPENTMDVDPFNICTTVIDTSL</sequence>
<dbReference type="Pfam" id="PF16207">
    <property type="entry name" value="RAWUL"/>
    <property type="match status" value="1"/>
</dbReference>
<gene>
    <name evidence="7" type="ORF">PACLA_8A063734</name>
</gene>
<dbReference type="Gene3D" id="3.10.20.90">
    <property type="entry name" value="Phosphatidylinositol 3-kinase Catalytic Subunit, Chain A, domain 1"/>
    <property type="match status" value="1"/>
</dbReference>
<feature type="region of interest" description="Disordered" evidence="6">
    <location>
        <begin position="97"/>
        <end position="123"/>
    </location>
</feature>
<dbReference type="InterPro" id="IPR001841">
    <property type="entry name" value="Znf_RING"/>
</dbReference>
<dbReference type="EMBL" id="CACRXK020008150">
    <property type="protein sequence ID" value="CAB4014095.1"/>
    <property type="molecule type" value="Genomic_DNA"/>
</dbReference>
<comment type="caution">
    <text evidence="7">The sequence shown here is derived from an EMBL/GenBank/DDBJ whole genome shotgun (WGS) entry which is preliminary data.</text>
</comment>
<dbReference type="PANTHER" id="PTHR10825">
    <property type="entry name" value="RING FINGER DOMAIN-CONTAINING, POLYCOMB GROUP COMPONENT"/>
    <property type="match status" value="1"/>
</dbReference>
<dbReference type="InterPro" id="IPR013083">
    <property type="entry name" value="Znf_RING/FYVE/PHD"/>
</dbReference>
<dbReference type="Gene3D" id="3.30.40.10">
    <property type="entry name" value="Zinc/RING finger domain, C3HC4 (zinc finger)"/>
    <property type="match status" value="1"/>
</dbReference>
<dbReference type="PROSITE" id="PS00518">
    <property type="entry name" value="ZF_RING_1"/>
    <property type="match status" value="1"/>
</dbReference>
<reference evidence="7" key="1">
    <citation type="submission" date="2020-04" db="EMBL/GenBank/DDBJ databases">
        <authorList>
            <person name="Alioto T."/>
            <person name="Alioto T."/>
            <person name="Gomez Garrido J."/>
        </authorList>
    </citation>
    <scope>NUCLEOTIDE SEQUENCE</scope>
    <source>
        <strain evidence="7">A484AB</strain>
    </source>
</reference>
<dbReference type="Proteomes" id="UP001152795">
    <property type="component" value="Unassembled WGS sequence"/>
</dbReference>
<dbReference type="GO" id="GO:1990841">
    <property type="term" value="F:promoter-specific chromatin binding"/>
    <property type="evidence" value="ECO:0007669"/>
    <property type="project" value="TreeGrafter"/>
</dbReference>
<keyword evidence="3" id="KW-0863">Zinc-finger</keyword>
<dbReference type="GO" id="GO:0000122">
    <property type="term" value="P:negative regulation of transcription by RNA polymerase II"/>
    <property type="evidence" value="ECO:0007669"/>
    <property type="project" value="TreeGrafter"/>
</dbReference>
<evidence type="ECO:0000256" key="2">
    <source>
        <dbReference type="ARBA" id="ARBA00022723"/>
    </source>
</evidence>
<dbReference type="InterPro" id="IPR017907">
    <property type="entry name" value="Znf_RING_CS"/>
</dbReference>
<evidence type="ECO:0000256" key="5">
    <source>
        <dbReference type="ARBA" id="ARBA00023242"/>
    </source>
</evidence>
<dbReference type="GO" id="GO:0035102">
    <property type="term" value="C:PRC1 complex"/>
    <property type="evidence" value="ECO:0007669"/>
    <property type="project" value="TreeGrafter"/>
</dbReference>
<evidence type="ECO:0000256" key="3">
    <source>
        <dbReference type="ARBA" id="ARBA00022771"/>
    </source>
</evidence>
<keyword evidence="4" id="KW-0862">Zinc</keyword>
<dbReference type="PANTHER" id="PTHR10825:SF29">
    <property type="entry name" value="POLYCOMB GROUP RING FINGER PROTEIN 1"/>
    <property type="match status" value="1"/>
</dbReference>
<keyword evidence="2" id="KW-0479">Metal-binding</keyword>
<feature type="compositionally biased region" description="Basic and acidic residues" evidence="6">
    <location>
        <begin position="111"/>
        <end position="121"/>
    </location>
</feature>
<dbReference type="InterPro" id="IPR032443">
    <property type="entry name" value="RAWUL"/>
</dbReference>
<dbReference type="Pfam" id="PF13923">
    <property type="entry name" value="zf-C3HC4_2"/>
    <property type="match status" value="1"/>
</dbReference>
<accession>A0A7D9IUN9</accession>
<protein>
    <submittedName>
        <fullName evidence="7">Polycomb complex BMI-1-A-like</fullName>
    </submittedName>
</protein>
<keyword evidence="8" id="KW-1185">Reference proteome</keyword>
<organism evidence="7 8">
    <name type="scientific">Paramuricea clavata</name>
    <name type="common">Red gorgonian</name>
    <name type="synonym">Violescent sea-whip</name>
    <dbReference type="NCBI Taxonomy" id="317549"/>
    <lineage>
        <taxon>Eukaryota</taxon>
        <taxon>Metazoa</taxon>
        <taxon>Cnidaria</taxon>
        <taxon>Anthozoa</taxon>
        <taxon>Octocorallia</taxon>
        <taxon>Malacalcyonacea</taxon>
        <taxon>Plexauridae</taxon>
        <taxon>Paramuricea</taxon>
    </lineage>
</organism>
<evidence type="ECO:0000256" key="1">
    <source>
        <dbReference type="ARBA" id="ARBA00004123"/>
    </source>
</evidence>
<keyword evidence="5" id="KW-0539">Nucleus</keyword>